<accession>A0A9N9EK19</accession>
<sequence length="47" mass="5240">PGTPESYHPPSPTYQPIDNAREYSVTNEPSSMNSYDLNINEADELVV</sequence>
<name>A0A9N9EK19_9GLOM</name>
<reference evidence="2" key="1">
    <citation type="submission" date="2021-06" db="EMBL/GenBank/DDBJ databases">
        <authorList>
            <person name="Kallberg Y."/>
            <person name="Tangrot J."/>
            <person name="Rosling A."/>
        </authorList>
    </citation>
    <scope>NUCLEOTIDE SEQUENCE</scope>
    <source>
        <strain evidence="2">IA702</strain>
    </source>
</reference>
<proteinExistence type="predicted"/>
<keyword evidence="3" id="KW-1185">Reference proteome</keyword>
<comment type="caution">
    <text evidence="2">The sequence shown here is derived from an EMBL/GenBank/DDBJ whole genome shotgun (WGS) entry which is preliminary data.</text>
</comment>
<organism evidence="2 3">
    <name type="scientific">Paraglomus occultum</name>
    <dbReference type="NCBI Taxonomy" id="144539"/>
    <lineage>
        <taxon>Eukaryota</taxon>
        <taxon>Fungi</taxon>
        <taxon>Fungi incertae sedis</taxon>
        <taxon>Mucoromycota</taxon>
        <taxon>Glomeromycotina</taxon>
        <taxon>Glomeromycetes</taxon>
        <taxon>Paraglomerales</taxon>
        <taxon>Paraglomeraceae</taxon>
        <taxon>Paraglomus</taxon>
    </lineage>
</organism>
<feature type="compositionally biased region" description="Polar residues" evidence="1">
    <location>
        <begin position="26"/>
        <end position="37"/>
    </location>
</feature>
<protein>
    <submittedName>
        <fullName evidence="2">10344_t:CDS:1</fullName>
    </submittedName>
</protein>
<gene>
    <name evidence="2" type="ORF">POCULU_LOCUS11301</name>
</gene>
<evidence type="ECO:0000313" key="2">
    <source>
        <dbReference type="EMBL" id="CAG8677241.1"/>
    </source>
</evidence>
<evidence type="ECO:0000256" key="1">
    <source>
        <dbReference type="SAM" id="MobiDB-lite"/>
    </source>
</evidence>
<dbReference type="EMBL" id="CAJVPJ010007704">
    <property type="protein sequence ID" value="CAG8677241.1"/>
    <property type="molecule type" value="Genomic_DNA"/>
</dbReference>
<dbReference type="Proteomes" id="UP000789572">
    <property type="component" value="Unassembled WGS sequence"/>
</dbReference>
<feature type="non-terminal residue" evidence="2">
    <location>
        <position position="1"/>
    </location>
</feature>
<dbReference type="AlphaFoldDB" id="A0A9N9EK19"/>
<feature type="region of interest" description="Disordered" evidence="1">
    <location>
        <begin position="26"/>
        <end position="47"/>
    </location>
</feature>
<feature type="non-terminal residue" evidence="2">
    <location>
        <position position="47"/>
    </location>
</feature>
<evidence type="ECO:0000313" key="3">
    <source>
        <dbReference type="Proteomes" id="UP000789572"/>
    </source>
</evidence>